<dbReference type="PANTHER" id="PTHR12532">
    <property type="entry name" value="TRANSLATIONAL ACTIVATOR OF CYTOCHROME C OXIDASE 1"/>
    <property type="match status" value="1"/>
</dbReference>
<dbReference type="NCBIfam" id="NF009044">
    <property type="entry name" value="PRK12378.1"/>
    <property type="match status" value="1"/>
</dbReference>
<evidence type="ECO:0000313" key="10">
    <source>
        <dbReference type="Proteomes" id="UP000295184"/>
    </source>
</evidence>
<dbReference type="RefSeq" id="WP_058966582.1">
    <property type="nucleotide sequence ID" value="NZ_CABKVM010000019.1"/>
</dbReference>
<dbReference type="Pfam" id="PF20772">
    <property type="entry name" value="TACO1_YebC_N"/>
    <property type="match status" value="1"/>
</dbReference>
<dbReference type="Proteomes" id="UP000295184">
    <property type="component" value="Unassembled WGS sequence"/>
</dbReference>
<evidence type="ECO:0000256" key="3">
    <source>
        <dbReference type="ARBA" id="ARBA00023015"/>
    </source>
</evidence>
<feature type="domain" description="TACO1/YebC-like N-terminal" evidence="8">
    <location>
        <begin position="5"/>
        <end position="75"/>
    </location>
</feature>
<dbReference type="InterPro" id="IPR048300">
    <property type="entry name" value="TACO1_YebC-like_2nd/3rd_dom"/>
</dbReference>
<keyword evidence="3 6" id="KW-0805">Transcription regulation</keyword>
<dbReference type="NCBIfam" id="TIGR01033">
    <property type="entry name" value="YebC/PmpR family DNA-binding transcriptional regulator"/>
    <property type="match status" value="1"/>
</dbReference>
<accession>A0A4R1R1L3</accession>
<dbReference type="PANTHER" id="PTHR12532:SF6">
    <property type="entry name" value="TRANSCRIPTIONAL REGULATORY PROTEIN YEBC-RELATED"/>
    <property type="match status" value="1"/>
</dbReference>
<dbReference type="InterPro" id="IPR017856">
    <property type="entry name" value="Integrase-like_N"/>
</dbReference>
<dbReference type="InterPro" id="IPR049083">
    <property type="entry name" value="TACO1_YebC_N"/>
</dbReference>
<sequence>MSGHSKWNNIKRKKEKTDGQKAKLFTKVGREIGVAVRMGGADPASNGKLRDLIAKAKSLNVPNDNIQRIIKRAEGGEKDNYESITYEGYGPCGIAMMVETLTDNRNRTAANLRHYFDKFGGNLGNMGCVGFLFTQKGVIVLDGEGLDEEKVMEDCFDAGAEDFDMGDDVVEVTTDPDAFSAVRQALEDKGYTFISAEVEMVPSTTSAITDEDNQKLMAKLLDALEDDDDVQNVWHNLENEEDLDR</sequence>
<proteinExistence type="inferred from homology"/>
<dbReference type="NCBIfam" id="NF001030">
    <property type="entry name" value="PRK00110.1"/>
    <property type="match status" value="1"/>
</dbReference>
<dbReference type="OrthoDB" id="9781053at2"/>
<keyword evidence="2 6" id="KW-0963">Cytoplasm</keyword>
<evidence type="ECO:0000256" key="5">
    <source>
        <dbReference type="ARBA" id="ARBA00023163"/>
    </source>
</evidence>
<evidence type="ECO:0000256" key="4">
    <source>
        <dbReference type="ARBA" id="ARBA00023125"/>
    </source>
</evidence>
<dbReference type="InterPro" id="IPR002876">
    <property type="entry name" value="Transcrip_reg_TACO1-like"/>
</dbReference>
<comment type="similarity">
    <text evidence="1 6">Belongs to the TACO1 family.</text>
</comment>
<evidence type="ECO:0000313" key="9">
    <source>
        <dbReference type="EMBL" id="TCL59221.1"/>
    </source>
</evidence>
<evidence type="ECO:0000256" key="1">
    <source>
        <dbReference type="ARBA" id="ARBA00008724"/>
    </source>
</evidence>
<evidence type="ECO:0000256" key="6">
    <source>
        <dbReference type="HAMAP-Rule" id="MF_00693"/>
    </source>
</evidence>
<reference evidence="9 10" key="1">
    <citation type="submission" date="2019-03" db="EMBL/GenBank/DDBJ databases">
        <title>Genomic Encyclopedia of Type Strains, Phase IV (KMG-IV): sequencing the most valuable type-strain genomes for metagenomic binning, comparative biology and taxonomic classification.</title>
        <authorList>
            <person name="Goeker M."/>
        </authorList>
    </citation>
    <scope>NUCLEOTIDE SEQUENCE [LARGE SCALE GENOMIC DNA]</scope>
    <source>
        <strain evidence="9 10">DSM 100451</strain>
    </source>
</reference>
<dbReference type="FunFam" id="3.30.70.980:FF:000002">
    <property type="entry name" value="Probable transcriptional regulatory protein YebC"/>
    <property type="match status" value="1"/>
</dbReference>
<feature type="domain" description="TACO1/YebC-like second and third" evidence="7">
    <location>
        <begin position="81"/>
        <end position="237"/>
    </location>
</feature>
<name>A0A4R1R1L3_9FIRM</name>
<dbReference type="GO" id="GO:0003677">
    <property type="term" value="F:DNA binding"/>
    <property type="evidence" value="ECO:0007669"/>
    <property type="project" value="UniProtKB-UniRule"/>
</dbReference>
<evidence type="ECO:0000259" key="7">
    <source>
        <dbReference type="Pfam" id="PF01709"/>
    </source>
</evidence>
<protein>
    <recommendedName>
        <fullName evidence="6">Probable transcriptional regulatory protein EDD77_106138</fullName>
    </recommendedName>
</protein>
<dbReference type="AlphaFoldDB" id="A0A4R1R1L3"/>
<dbReference type="GO" id="GO:0006355">
    <property type="term" value="P:regulation of DNA-templated transcription"/>
    <property type="evidence" value="ECO:0007669"/>
    <property type="project" value="UniProtKB-UniRule"/>
</dbReference>
<dbReference type="Gene3D" id="1.10.10.200">
    <property type="match status" value="1"/>
</dbReference>
<dbReference type="HAMAP" id="MF_00693">
    <property type="entry name" value="Transcrip_reg_TACO1"/>
    <property type="match status" value="1"/>
</dbReference>
<gene>
    <name evidence="9" type="ORF">EDD77_106138</name>
</gene>
<dbReference type="GeneID" id="97379787"/>
<dbReference type="InterPro" id="IPR029072">
    <property type="entry name" value="YebC-like"/>
</dbReference>
<organism evidence="9 10">
    <name type="scientific">Allofournierella massiliensis</name>
    <dbReference type="NCBI Taxonomy" id="1650663"/>
    <lineage>
        <taxon>Bacteria</taxon>
        <taxon>Bacillati</taxon>
        <taxon>Bacillota</taxon>
        <taxon>Clostridia</taxon>
        <taxon>Eubacteriales</taxon>
        <taxon>Oscillospiraceae</taxon>
        <taxon>Allofournierella</taxon>
    </lineage>
</organism>
<dbReference type="FunFam" id="1.10.10.200:FF:000002">
    <property type="entry name" value="Probable transcriptional regulatory protein CLM62_37755"/>
    <property type="match status" value="1"/>
</dbReference>
<dbReference type="Gene3D" id="3.30.70.980">
    <property type="match status" value="2"/>
</dbReference>
<keyword evidence="5 6" id="KW-0804">Transcription</keyword>
<dbReference type="Pfam" id="PF01709">
    <property type="entry name" value="Transcrip_reg"/>
    <property type="match status" value="1"/>
</dbReference>
<dbReference type="InterPro" id="IPR026564">
    <property type="entry name" value="Transcrip_reg_TACO1-like_dom3"/>
</dbReference>
<comment type="subcellular location">
    <subcellularLocation>
        <location evidence="6">Cytoplasm</location>
    </subcellularLocation>
</comment>
<evidence type="ECO:0000256" key="2">
    <source>
        <dbReference type="ARBA" id="ARBA00022490"/>
    </source>
</evidence>
<dbReference type="SUPFAM" id="SSF75625">
    <property type="entry name" value="YebC-like"/>
    <property type="match status" value="1"/>
</dbReference>
<dbReference type="EMBL" id="SLUM01000006">
    <property type="protein sequence ID" value="TCL59221.1"/>
    <property type="molecule type" value="Genomic_DNA"/>
</dbReference>
<comment type="caution">
    <text evidence="9">The sequence shown here is derived from an EMBL/GenBank/DDBJ whole genome shotgun (WGS) entry which is preliminary data.</text>
</comment>
<evidence type="ECO:0000259" key="8">
    <source>
        <dbReference type="Pfam" id="PF20772"/>
    </source>
</evidence>
<keyword evidence="4 6" id="KW-0238">DNA-binding</keyword>
<dbReference type="GO" id="GO:0005829">
    <property type="term" value="C:cytosol"/>
    <property type="evidence" value="ECO:0007669"/>
    <property type="project" value="TreeGrafter"/>
</dbReference>
<dbReference type="STRING" id="1650663.GCA_001486665_03157"/>